<dbReference type="InterPro" id="IPR004838">
    <property type="entry name" value="NHTrfase_class1_PyrdxlP-BS"/>
</dbReference>
<comment type="similarity">
    <text evidence="2 6">Belongs to the class-I pyridoxal-phosphate-dependent aminotransferase family.</text>
</comment>
<dbReference type="PROSITE" id="PS00105">
    <property type="entry name" value="AA_TRANSFER_CLASS_1"/>
    <property type="match status" value="1"/>
</dbReference>
<proteinExistence type="inferred from homology"/>
<dbReference type="AlphaFoldDB" id="A0A1H9K0Q5"/>
<keyword evidence="3 6" id="KW-0032">Aminotransferase</keyword>
<dbReference type="InterPro" id="IPR015424">
    <property type="entry name" value="PyrdxlP-dep_Trfase"/>
</dbReference>
<keyword evidence="9" id="KW-1185">Reference proteome</keyword>
<accession>A0A1H9K0Q5</accession>
<dbReference type="Gene3D" id="3.90.1150.10">
    <property type="entry name" value="Aspartate Aminotransferase, domain 1"/>
    <property type="match status" value="1"/>
</dbReference>
<dbReference type="GO" id="GO:0006520">
    <property type="term" value="P:amino acid metabolic process"/>
    <property type="evidence" value="ECO:0007669"/>
    <property type="project" value="InterPro"/>
</dbReference>
<evidence type="ECO:0000313" key="8">
    <source>
        <dbReference type="EMBL" id="SEQ92385.1"/>
    </source>
</evidence>
<dbReference type="InterPro" id="IPR004839">
    <property type="entry name" value="Aminotransferase_I/II_large"/>
</dbReference>
<dbReference type="Pfam" id="PF00155">
    <property type="entry name" value="Aminotran_1_2"/>
    <property type="match status" value="1"/>
</dbReference>
<dbReference type="RefSeq" id="WP_089746375.1">
    <property type="nucleotide sequence ID" value="NZ_FOGF01000011.1"/>
</dbReference>
<comment type="cofactor">
    <cofactor evidence="1 6">
        <name>pyridoxal 5'-phosphate</name>
        <dbReference type="ChEBI" id="CHEBI:597326"/>
    </cofactor>
</comment>
<dbReference type="InterPro" id="IPR015421">
    <property type="entry name" value="PyrdxlP-dep_Trfase_major"/>
</dbReference>
<dbReference type="FunFam" id="3.40.640.10:FF:000033">
    <property type="entry name" value="Aspartate aminotransferase"/>
    <property type="match status" value="1"/>
</dbReference>
<dbReference type="OrthoDB" id="9802328at2"/>
<dbReference type="PANTHER" id="PTHR46383:SF1">
    <property type="entry name" value="ASPARTATE AMINOTRANSFERASE"/>
    <property type="match status" value="1"/>
</dbReference>
<dbReference type="PANTHER" id="PTHR46383">
    <property type="entry name" value="ASPARTATE AMINOTRANSFERASE"/>
    <property type="match status" value="1"/>
</dbReference>
<evidence type="ECO:0000313" key="9">
    <source>
        <dbReference type="Proteomes" id="UP000198556"/>
    </source>
</evidence>
<dbReference type="PRINTS" id="PR00753">
    <property type="entry name" value="ACCSYNTHASE"/>
</dbReference>
<dbReference type="CDD" id="cd00609">
    <property type="entry name" value="AAT_like"/>
    <property type="match status" value="1"/>
</dbReference>
<evidence type="ECO:0000256" key="5">
    <source>
        <dbReference type="ARBA" id="ARBA00022898"/>
    </source>
</evidence>
<organism evidence="8 9">
    <name type="scientific">Granulicatella balaenopterae</name>
    <dbReference type="NCBI Taxonomy" id="137733"/>
    <lineage>
        <taxon>Bacteria</taxon>
        <taxon>Bacillati</taxon>
        <taxon>Bacillota</taxon>
        <taxon>Bacilli</taxon>
        <taxon>Lactobacillales</taxon>
        <taxon>Carnobacteriaceae</taxon>
        <taxon>Granulicatella</taxon>
    </lineage>
</organism>
<dbReference type="SUPFAM" id="SSF53383">
    <property type="entry name" value="PLP-dependent transferases"/>
    <property type="match status" value="1"/>
</dbReference>
<dbReference type="STRING" id="137733.SAMN05421767_11121"/>
<evidence type="ECO:0000256" key="4">
    <source>
        <dbReference type="ARBA" id="ARBA00022679"/>
    </source>
</evidence>
<dbReference type="Proteomes" id="UP000198556">
    <property type="component" value="Unassembled WGS sequence"/>
</dbReference>
<dbReference type="InterPro" id="IPR050596">
    <property type="entry name" value="AspAT/PAT-like"/>
</dbReference>
<dbReference type="GO" id="GO:0008483">
    <property type="term" value="F:transaminase activity"/>
    <property type="evidence" value="ECO:0007669"/>
    <property type="project" value="UniProtKB-KW"/>
</dbReference>
<protein>
    <recommendedName>
        <fullName evidence="6">Aminotransferase</fullName>
        <ecNumber evidence="6">2.6.1.-</ecNumber>
    </recommendedName>
</protein>
<sequence>MVKIAERVQKIMPSGTLGMAQKAKELQSMGRDIISLSLGEPDFSAPENVTAAAIKAINQRQCDHYTMASGLPELRQAICDYHLKKDGLQVEPNNVAVYTGAKFALFTAFQTLVEAGDEVLIPAPYWVSYTEQIALAQGKAVIIETEFEQEFKVTVDLLEQYITDKTKILLLTSPSNPTGTTYSRQELTAIAEWAVEKGIFIISDEIYYELVYDGAESVCVASLSEEIKAQTLVINGLSKSCAMTGWRMGYAIGPAVVIQAMNKLTAHTTSNPTVVSQYAAIEALSDRTLASKQQMKQLFEKRIGLFEPLMNQIPGFKCHKPKGAFYLFVNISQAMNDCNYQTASEFCLDLLEEAGVACVSGDNFGVEGFIRLSCATNEQVLTEAARRMHQFVLSKKQNK</sequence>
<dbReference type="InterPro" id="IPR015422">
    <property type="entry name" value="PyrdxlP-dep_Trfase_small"/>
</dbReference>
<dbReference type="Gene3D" id="3.40.640.10">
    <property type="entry name" value="Type I PLP-dependent aspartate aminotransferase-like (Major domain)"/>
    <property type="match status" value="1"/>
</dbReference>
<keyword evidence="5" id="KW-0663">Pyridoxal phosphate</keyword>
<dbReference type="EMBL" id="FOGF01000011">
    <property type="protein sequence ID" value="SEQ92385.1"/>
    <property type="molecule type" value="Genomic_DNA"/>
</dbReference>
<name>A0A1H9K0Q5_9LACT</name>
<keyword evidence="4 6" id="KW-0808">Transferase</keyword>
<gene>
    <name evidence="8" type="ORF">SAMN05421767_11121</name>
</gene>
<evidence type="ECO:0000256" key="6">
    <source>
        <dbReference type="RuleBase" id="RU000481"/>
    </source>
</evidence>
<evidence type="ECO:0000256" key="2">
    <source>
        <dbReference type="ARBA" id="ARBA00007441"/>
    </source>
</evidence>
<evidence type="ECO:0000256" key="3">
    <source>
        <dbReference type="ARBA" id="ARBA00022576"/>
    </source>
</evidence>
<dbReference type="EC" id="2.6.1.-" evidence="6"/>
<feature type="domain" description="Aminotransferase class I/classII large" evidence="7">
    <location>
        <begin position="32"/>
        <end position="387"/>
    </location>
</feature>
<evidence type="ECO:0000256" key="1">
    <source>
        <dbReference type="ARBA" id="ARBA00001933"/>
    </source>
</evidence>
<evidence type="ECO:0000259" key="7">
    <source>
        <dbReference type="Pfam" id="PF00155"/>
    </source>
</evidence>
<reference evidence="8 9" key="1">
    <citation type="submission" date="2016-10" db="EMBL/GenBank/DDBJ databases">
        <authorList>
            <person name="de Groot N.N."/>
        </authorList>
    </citation>
    <scope>NUCLEOTIDE SEQUENCE [LARGE SCALE GENOMIC DNA]</scope>
    <source>
        <strain evidence="8 9">DSM 15827</strain>
    </source>
</reference>
<dbReference type="GO" id="GO:0030170">
    <property type="term" value="F:pyridoxal phosphate binding"/>
    <property type="evidence" value="ECO:0007669"/>
    <property type="project" value="InterPro"/>
</dbReference>